<evidence type="ECO:0000256" key="7">
    <source>
        <dbReference type="ARBA" id="ARBA00022786"/>
    </source>
</evidence>
<dbReference type="AlphaFoldDB" id="A0A8S1TFD4"/>
<keyword evidence="5" id="KW-0677">Repeat</keyword>
<evidence type="ECO:0000256" key="9">
    <source>
        <dbReference type="PROSITE-ProRule" id="PRU00175"/>
    </source>
</evidence>
<dbReference type="PROSITE" id="PS51873">
    <property type="entry name" value="TRIAD"/>
    <property type="match status" value="1"/>
</dbReference>
<dbReference type="InterPro" id="IPR002867">
    <property type="entry name" value="IBR_dom"/>
</dbReference>
<dbReference type="CDD" id="cd22584">
    <property type="entry name" value="Rcat_RBR_unk"/>
    <property type="match status" value="1"/>
</dbReference>
<evidence type="ECO:0000256" key="2">
    <source>
        <dbReference type="ARBA" id="ARBA00012251"/>
    </source>
</evidence>
<comment type="catalytic activity">
    <reaction evidence="1">
        <text>[E2 ubiquitin-conjugating enzyme]-S-ubiquitinyl-L-cysteine + [acceptor protein]-L-lysine = [E2 ubiquitin-conjugating enzyme]-L-cysteine + [acceptor protein]-N(6)-ubiquitinyl-L-lysine.</text>
        <dbReference type="EC" id="2.3.2.31"/>
    </reaction>
</comment>
<evidence type="ECO:0000259" key="10">
    <source>
        <dbReference type="PROSITE" id="PS50089"/>
    </source>
</evidence>
<gene>
    <name evidence="12" type="ORF">PPENT_87.1.T0220172</name>
</gene>
<evidence type="ECO:0000313" key="13">
    <source>
        <dbReference type="Proteomes" id="UP000689195"/>
    </source>
</evidence>
<dbReference type="PROSITE" id="PS50089">
    <property type="entry name" value="ZF_RING_2"/>
    <property type="match status" value="1"/>
</dbReference>
<evidence type="ECO:0000256" key="1">
    <source>
        <dbReference type="ARBA" id="ARBA00001798"/>
    </source>
</evidence>
<dbReference type="InterPro" id="IPR001841">
    <property type="entry name" value="Znf_RING"/>
</dbReference>
<dbReference type="InterPro" id="IPR031127">
    <property type="entry name" value="E3_UB_ligase_RBR"/>
</dbReference>
<dbReference type="Pfam" id="PF01485">
    <property type="entry name" value="IBR"/>
    <property type="match status" value="2"/>
</dbReference>
<evidence type="ECO:0000259" key="11">
    <source>
        <dbReference type="PROSITE" id="PS51873"/>
    </source>
</evidence>
<dbReference type="OrthoDB" id="10009520at2759"/>
<keyword evidence="13" id="KW-1185">Reference proteome</keyword>
<dbReference type="InterPro" id="IPR044066">
    <property type="entry name" value="TRIAD_supradom"/>
</dbReference>
<dbReference type="GO" id="GO:0061630">
    <property type="term" value="F:ubiquitin protein ligase activity"/>
    <property type="evidence" value="ECO:0007669"/>
    <property type="project" value="UniProtKB-EC"/>
</dbReference>
<evidence type="ECO:0000256" key="4">
    <source>
        <dbReference type="ARBA" id="ARBA00022723"/>
    </source>
</evidence>
<dbReference type="CDD" id="cd20335">
    <property type="entry name" value="BRcat_RBR"/>
    <property type="match status" value="1"/>
</dbReference>
<proteinExistence type="predicted"/>
<keyword evidence="7" id="KW-0833">Ubl conjugation pathway</keyword>
<protein>
    <recommendedName>
        <fullName evidence="2">RBR-type E3 ubiquitin transferase</fullName>
        <ecNumber evidence="2">2.3.2.31</ecNumber>
    </recommendedName>
</protein>
<feature type="domain" description="RING-type" evidence="11">
    <location>
        <begin position="242"/>
        <end position="435"/>
    </location>
</feature>
<evidence type="ECO:0000256" key="3">
    <source>
        <dbReference type="ARBA" id="ARBA00022679"/>
    </source>
</evidence>
<dbReference type="EC" id="2.3.2.31" evidence="2"/>
<keyword evidence="3" id="KW-0808">Transferase</keyword>
<dbReference type="PANTHER" id="PTHR11685">
    <property type="entry name" value="RBR FAMILY RING FINGER AND IBR DOMAIN-CONTAINING"/>
    <property type="match status" value="1"/>
</dbReference>
<evidence type="ECO:0000256" key="5">
    <source>
        <dbReference type="ARBA" id="ARBA00022737"/>
    </source>
</evidence>
<dbReference type="FunFam" id="3.30.40.10:FF:000893">
    <property type="entry name" value="RBR-type E3 ubiquitin transferase"/>
    <property type="match status" value="1"/>
</dbReference>
<evidence type="ECO:0000313" key="12">
    <source>
        <dbReference type="EMBL" id="CAD8151915.1"/>
    </source>
</evidence>
<dbReference type="GO" id="GO:0008270">
    <property type="term" value="F:zinc ion binding"/>
    <property type="evidence" value="ECO:0007669"/>
    <property type="project" value="UniProtKB-KW"/>
</dbReference>
<dbReference type="Pfam" id="PF13639">
    <property type="entry name" value="zf-RING_2"/>
    <property type="match status" value="1"/>
</dbReference>
<organism evidence="12 13">
    <name type="scientific">Paramecium pentaurelia</name>
    <dbReference type="NCBI Taxonomy" id="43138"/>
    <lineage>
        <taxon>Eukaryota</taxon>
        <taxon>Sar</taxon>
        <taxon>Alveolata</taxon>
        <taxon>Ciliophora</taxon>
        <taxon>Intramacronucleata</taxon>
        <taxon>Oligohymenophorea</taxon>
        <taxon>Peniculida</taxon>
        <taxon>Parameciidae</taxon>
        <taxon>Paramecium</taxon>
    </lineage>
</organism>
<keyword evidence="4" id="KW-0479">Metal-binding</keyword>
<keyword evidence="8" id="KW-0862">Zinc</keyword>
<name>A0A8S1TFD4_9CILI</name>
<comment type="caution">
    <text evidence="12">The sequence shown here is derived from an EMBL/GenBank/DDBJ whole genome shotgun (WGS) entry which is preliminary data.</text>
</comment>
<evidence type="ECO:0000256" key="6">
    <source>
        <dbReference type="ARBA" id="ARBA00022771"/>
    </source>
</evidence>
<dbReference type="EMBL" id="CAJJDO010000022">
    <property type="protein sequence ID" value="CAD8151915.1"/>
    <property type="molecule type" value="Genomic_DNA"/>
</dbReference>
<evidence type="ECO:0000256" key="8">
    <source>
        <dbReference type="ARBA" id="ARBA00022833"/>
    </source>
</evidence>
<reference evidence="12" key="1">
    <citation type="submission" date="2021-01" db="EMBL/GenBank/DDBJ databases">
        <authorList>
            <consortium name="Genoscope - CEA"/>
            <person name="William W."/>
        </authorList>
    </citation>
    <scope>NUCLEOTIDE SEQUENCE</scope>
</reference>
<dbReference type="GO" id="GO:0016567">
    <property type="term" value="P:protein ubiquitination"/>
    <property type="evidence" value="ECO:0007669"/>
    <property type="project" value="InterPro"/>
</dbReference>
<dbReference type="SMART" id="SM00647">
    <property type="entry name" value="IBR"/>
    <property type="match status" value="2"/>
</dbReference>
<feature type="domain" description="RING-type" evidence="10">
    <location>
        <begin position="246"/>
        <end position="287"/>
    </location>
</feature>
<accession>A0A8S1TFD4</accession>
<keyword evidence="6 9" id="KW-0863">Zinc-finger</keyword>
<dbReference type="Proteomes" id="UP000689195">
    <property type="component" value="Unassembled WGS sequence"/>
</dbReference>
<sequence>MKNYFDFSNYIRKIQEQPFVDNTSQLLHMTFLSYQAGASNNDPNILKKSFYLINQVHQEYVFKNINLQELQLIYNNYINGKLNINLEVPDIALQNNSGSQLFDTSVIQNKDQISVVQQQSQSQNQIKVKENSRIEFKQENPLKQNIQENLVYEKNADQSIQQFQKSNVQMLEKNGNREIIDSIIQNDQSKVSIQIPKIKEIYYLSIDQSQINKKQQYQEYRKQESQKSQIFSQINQNSQIKQTNQCSICLENVIQNKHILIACQHIYHKQCLENLINASVEFPIRCPSLECRQEILRDDLENIVSNQIMDKLEKIAFNQYLLQNSNIFQCPTENCKGVYEIEGPIQVCMICQNLFCTRCKKQFHEGVCGEQSFINVALEKSYQQCSKCHRWIDKTFGCNHMTCPCGFQFCYSCGNQWVKGRECLCKNKQQQNNIDAQQIPNDFNEIQTFLNQNNQNQNNTQKIDKVLNKLGLSFVKKILKKW</sequence>